<organism evidence="2 3">
    <name type="scientific">Terrisporobacter petrolearius</name>
    <dbReference type="NCBI Taxonomy" id="1460447"/>
    <lineage>
        <taxon>Bacteria</taxon>
        <taxon>Bacillati</taxon>
        <taxon>Bacillota</taxon>
        <taxon>Clostridia</taxon>
        <taxon>Peptostreptococcales</taxon>
        <taxon>Peptostreptococcaceae</taxon>
        <taxon>Terrisporobacter</taxon>
    </lineage>
</organism>
<evidence type="ECO:0000313" key="2">
    <source>
        <dbReference type="EMBL" id="XAM41203.1"/>
    </source>
</evidence>
<gene>
    <name evidence="2" type="ORF">TPELB_15140</name>
</gene>
<proteinExistence type="predicted"/>
<dbReference type="EMBL" id="CP154622">
    <property type="protein sequence ID" value="XAM41203.1"/>
    <property type="molecule type" value="Genomic_DNA"/>
</dbReference>
<sequence>MKGLIENLFWIIVIILGSLYLLFIEIRSYKYRRSLKLKIKYTEEDTVSMEIMNKIFSKGTTMKIGGDILPSKLPGTYIVELEYDGNKYEINDKEIFNSYEVGQLIKLVKSLDQNKNVIKYDLFKLK</sequence>
<evidence type="ECO:0000256" key="1">
    <source>
        <dbReference type="SAM" id="Phobius"/>
    </source>
</evidence>
<name>A0ABZ3FE07_9FIRM</name>
<reference evidence="2 3" key="1">
    <citation type="submission" date="2024-04" db="EMBL/GenBank/DDBJ databases">
        <title>Isolation and characterization of novel acetogenic strains of the genera Terrisporobacter and Acetoanaerobium.</title>
        <authorList>
            <person name="Boeer T."/>
            <person name="Schueler M.A."/>
            <person name="Lueschen A."/>
            <person name="Eysell L."/>
            <person name="Droege J."/>
            <person name="Heinemann M."/>
            <person name="Engelhardt L."/>
            <person name="Basen M."/>
            <person name="Daniel R."/>
        </authorList>
    </citation>
    <scope>NUCLEOTIDE SEQUENCE [LARGE SCALE GENOMIC DNA]</scope>
    <source>
        <strain evidence="2 3">ELB</strain>
    </source>
</reference>
<dbReference type="Proteomes" id="UP001477947">
    <property type="component" value="Chromosome"/>
</dbReference>
<feature type="transmembrane region" description="Helical" evidence="1">
    <location>
        <begin position="7"/>
        <end position="26"/>
    </location>
</feature>
<protein>
    <submittedName>
        <fullName evidence="2">Uncharacterized protein</fullName>
    </submittedName>
</protein>
<accession>A0ABZ3FE07</accession>
<evidence type="ECO:0000313" key="3">
    <source>
        <dbReference type="Proteomes" id="UP001477947"/>
    </source>
</evidence>
<keyword evidence="1" id="KW-1133">Transmembrane helix</keyword>
<keyword evidence="1" id="KW-0472">Membrane</keyword>
<dbReference type="RefSeq" id="WP_343339160.1">
    <property type="nucleotide sequence ID" value="NZ_CP154622.1"/>
</dbReference>
<keyword evidence="1" id="KW-0812">Transmembrane</keyword>
<keyword evidence="3" id="KW-1185">Reference proteome</keyword>